<comment type="cofactor">
    <cofactor evidence="1 18">
        <name>pyridoxal 5'-phosphate</name>
        <dbReference type="ChEBI" id="CHEBI:597326"/>
    </cofactor>
</comment>
<comment type="catalytic activity">
    <reaction evidence="14">
        <text>[(1-&gt;4)-alpha-D-glucosyl](n) + phosphate = [(1-&gt;4)-alpha-D-glucosyl](n-1) + alpha-D-glucose 1-phosphate</text>
        <dbReference type="Rhea" id="RHEA:41732"/>
        <dbReference type="Rhea" id="RHEA-COMP:9584"/>
        <dbReference type="Rhea" id="RHEA-COMP:9586"/>
        <dbReference type="ChEBI" id="CHEBI:15444"/>
        <dbReference type="ChEBI" id="CHEBI:43474"/>
        <dbReference type="ChEBI" id="CHEBI:58601"/>
        <dbReference type="EC" id="2.4.1.1"/>
    </reaction>
    <physiologicalReaction direction="left-to-right" evidence="14">
        <dbReference type="Rhea" id="RHEA:41733"/>
    </physiologicalReaction>
</comment>
<dbReference type="Gene3D" id="3.40.50.2000">
    <property type="entry name" value="Glycogen Phosphorylase B"/>
    <property type="match status" value="2"/>
</dbReference>
<dbReference type="EC" id="2.4.1.1" evidence="18"/>
<feature type="compositionally biased region" description="Basic and acidic residues" evidence="19">
    <location>
        <begin position="1067"/>
        <end position="1078"/>
    </location>
</feature>
<dbReference type="FunFam" id="3.40.50.2000:FF:000149">
    <property type="entry name" value="Glycogen phosphorylase, muscle form"/>
    <property type="match status" value="1"/>
</dbReference>
<keyword evidence="7 18" id="KW-0328">Glycosyltransferase</keyword>
<feature type="domain" description="EGF-like" evidence="21">
    <location>
        <begin position="218"/>
        <end position="255"/>
    </location>
</feature>
<keyword evidence="9" id="KW-0732">Signal</keyword>
<evidence type="ECO:0000313" key="23">
    <source>
        <dbReference type="EMBL" id="CAF1282729.1"/>
    </source>
</evidence>
<dbReference type="GO" id="GO:0005737">
    <property type="term" value="C:cytoplasm"/>
    <property type="evidence" value="ECO:0007669"/>
    <property type="project" value="TreeGrafter"/>
</dbReference>
<evidence type="ECO:0000259" key="21">
    <source>
        <dbReference type="PROSITE" id="PS50026"/>
    </source>
</evidence>
<keyword evidence="4" id="KW-0964">Secreted</keyword>
<keyword evidence="8 18" id="KW-0808">Transferase</keyword>
<dbReference type="InterPro" id="IPR049883">
    <property type="entry name" value="NOTCH1_EGF-like"/>
</dbReference>
<dbReference type="InterPro" id="IPR018097">
    <property type="entry name" value="EGF_Ca-bd_CS"/>
</dbReference>
<evidence type="ECO:0000256" key="18">
    <source>
        <dbReference type="RuleBase" id="RU000587"/>
    </source>
</evidence>
<dbReference type="SUPFAM" id="SSF57196">
    <property type="entry name" value="EGF/Laminin"/>
    <property type="match status" value="3"/>
</dbReference>
<dbReference type="PROSITE" id="PS00010">
    <property type="entry name" value="ASX_HYDROXYL"/>
    <property type="match status" value="3"/>
</dbReference>
<evidence type="ECO:0000259" key="22">
    <source>
        <dbReference type="PROSITE" id="PS50240"/>
    </source>
</evidence>
<evidence type="ECO:0000256" key="5">
    <source>
        <dbReference type="ARBA" id="ARBA00022536"/>
    </source>
</evidence>
<keyword evidence="12" id="KW-1015">Disulfide bond</keyword>
<evidence type="ECO:0000256" key="9">
    <source>
        <dbReference type="ARBA" id="ARBA00022729"/>
    </source>
</evidence>
<evidence type="ECO:0000256" key="7">
    <source>
        <dbReference type="ARBA" id="ARBA00022676"/>
    </source>
</evidence>
<dbReference type="PROSITE" id="PS01186">
    <property type="entry name" value="EGF_2"/>
    <property type="match status" value="1"/>
</dbReference>
<evidence type="ECO:0000256" key="1">
    <source>
        <dbReference type="ARBA" id="ARBA00001933"/>
    </source>
</evidence>
<dbReference type="PANTHER" id="PTHR11468:SF3">
    <property type="entry name" value="GLYCOGEN PHOSPHORYLASE, LIVER FORM"/>
    <property type="match status" value="1"/>
</dbReference>
<sequence>MSAGIYPNRQHFDNLSYISDGRDRISYVNDPCTPSLHGVALDRTSVVLRPSELNRDRNPIYSYRSGQENIYGYNNAAFSDISGTDSRNPSVRSPRTDLYALQKVFETPKTSRICSKYWYIFVILTLIILVALGVGIGLGVFYAKNKAKQCHLSCAPHEQLIHLNSTYCECQYVDKCQTEPEICHPFACITNNETGYECQCTAGFQHPPITNDLTQCHDINECEISNICSENQICNNTDGSYFCSCKPGYESISTSNGTECRDIDECLNGSRCSNGHCVNKNGSFSCECLPGFRPDIFHLWHCEDVDECSSSNNCTGINEICNNTLGSYQCICAQGYRRDANGHCMNINECDELSAACDTNSRCEDRNGSFACCMKTITNECIECGYDYSNSSSIGMLSFASLNSLITTKRPRTITSLAIANIRSRLNAKKNSIKKDKSKNVSNHVRRTRMIDGQPVAAGHFPWVAALLIKQEYYNSEPRYVCAASLVSSWNLITAAHCLDDEHFRKGWNLTTYPSSFKDIFDIRIGVHNLSLNSTEFLNSQSYSIANFTLHSVYEPLDSEHAVVRNDVALIKLTKRIERSVNIDWLCLPTKVNVYDQDILKVVSYSNTEDQSIQQQLNVRALDNPQNQNECQRQLNNIAEDAFCAISVNDSSFLGLGDSGAGAMLLTTNHRWQLAGVMSKTGVRKAYSAMTNVSMHIDCETIDIYFTSCWREALAIHDETPVQRYHDKRVIVLFYMKESEVRYVPTEEEEERHRQIEAQNLRVSLHQIKNIETILNLVDNFNRHLHLTLMVDRYHSSSQEYYLALSQALRDILAKNWIRTQQFYQMTGGKRVYYLSLEFYIGRYMKNTLINLDINDQMTQAAEALNIKLNDLEELEDDAALGNGGLGRLAACFLDSMATLGISSYGYGLRYQFGIFKQQIIDGWQVEVPDDWLRNPMPWEVRRIQNEIPIHFYGKIIWNETTNSFQWTNYETVIAEAYDYPVPGYKNNIVNTMRLFSAKADCDFNFKSFNEGEYIQAVMERNKAERITCVLYPNDNIAEGRELRLKQEYFLVAASLHDIVRRFKGEKRWQKPPKKEPRQQTLQVPDRTSHHKSSSRTSVDFKCMPEMVAIQLNDTHPSLAIPELMRLLLDNEHLSWDDAWFITVHCFAYTNHTLMPEAIERWPVPMIEKLLPRHLQIIYEINARHIQNIRERFPADDDRVRRMSIIEEGPVQLINMAYLSIICSHTVNGVAQIHSKLLRESMFKDFYELTPNKFQNKTNGVTFRRWLALCNPDLFSLLVECIGEQFAQNDYQSLRSFRRYASDKSILSRIQQIKIKNKLRLARMLEDEYHIEINVQSIFDIQIKRIHEYKRALLCLLHAITLYNRLKKDSRENKQQTFVPRTIIIGGKAAPGYAVAKKIIKLINDVASVINNDSDIGNRLKLLFVKNYRVTAAEYIIPAADLSEQISLAGTEASGTGNMKFMLNGALTIGTLDGANIEMREECGAENMYTFGFTVEEVQQRRQQGYNPYDHLQNEELRLAIDQIRDGYFSSDDRTRFHDIINTLLRGGDHWMVLGDYQAYITKQDEIAKDFLQPHIWYSKCIHNIGAAAKFSSDRTIEEYAKDIWKCALHKDGLPDNIKEESSNNKQG</sequence>
<dbReference type="SUPFAM" id="SSF50494">
    <property type="entry name" value="Trypsin-like serine proteases"/>
    <property type="match status" value="1"/>
</dbReference>
<evidence type="ECO:0000256" key="6">
    <source>
        <dbReference type="ARBA" id="ARBA00022600"/>
    </source>
</evidence>
<dbReference type="PANTHER" id="PTHR11468">
    <property type="entry name" value="GLYCOGEN PHOSPHORYLASE"/>
    <property type="match status" value="1"/>
</dbReference>
<dbReference type="InterPro" id="IPR001254">
    <property type="entry name" value="Trypsin_dom"/>
</dbReference>
<dbReference type="GO" id="GO:0005980">
    <property type="term" value="P:glycogen catabolic process"/>
    <property type="evidence" value="ECO:0007669"/>
    <property type="project" value="TreeGrafter"/>
</dbReference>
<dbReference type="InterPro" id="IPR000152">
    <property type="entry name" value="EGF-type_Asp/Asn_hydroxyl_site"/>
</dbReference>
<organism evidence="23 24">
    <name type="scientific">Adineta ricciae</name>
    <name type="common">Rotifer</name>
    <dbReference type="NCBI Taxonomy" id="249248"/>
    <lineage>
        <taxon>Eukaryota</taxon>
        <taxon>Metazoa</taxon>
        <taxon>Spiralia</taxon>
        <taxon>Gnathifera</taxon>
        <taxon>Rotifera</taxon>
        <taxon>Eurotatoria</taxon>
        <taxon>Bdelloidea</taxon>
        <taxon>Adinetida</taxon>
        <taxon>Adinetidae</taxon>
        <taxon>Adineta</taxon>
    </lineage>
</organism>
<feature type="region of interest" description="Disordered" evidence="19">
    <location>
        <begin position="1067"/>
        <end position="1097"/>
    </location>
</feature>
<dbReference type="SMART" id="SM00179">
    <property type="entry name" value="EGF_CA"/>
    <property type="match status" value="4"/>
</dbReference>
<dbReference type="Gene3D" id="2.40.10.10">
    <property type="entry name" value="Trypsin-like serine proteases"/>
    <property type="match status" value="1"/>
</dbReference>
<dbReference type="EMBL" id="CAJNOR010002355">
    <property type="protein sequence ID" value="CAF1282729.1"/>
    <property type="molecule type" value="Genomic_DNA"/>
</dbReference>
<dbReference type="GO" id="GO:0030170">
    <property type="term" value="F:pyridoxal phosphate binding"/>
    <property type="evidence" value="ECO:0007669"/>
    <property type="project" value="InterPro"/>
</dbReference>
<dbReference type="GO" id="GO:0005576">
    <property type="term" value="C:extracellular region"/>
    <property type="evidence" value="ECO:0007669"/>
    <property type="project" value="UniProtKB-SubCell"/>
</dbReference>
<keyword evidence="13 18" id="KW-0119">Carbohydrate metabolism</keyword>
<evidence type="ECO:0000256" key="19">
    <source>
        <dbReference type="SAM" id="MobiDB-lite"/>
    </source>
</evidence>
<evidence type="ECO:0000256" key="15">
    <source>
        <dbReference type="ARBA" id="ARBA00037413"/>
    </source>
</evidence>
<dbReference type="SMART" id="SM00181">
    <property type="entry name" value="EGF"/>
    <property type="match status" value="4"/>
</dbReference>
<feature type="domain" description="Peptidase S1" evidence="22">
    <location>
        <begin position="450"/>
        <end position="716"/>
    </location>
</feature>
<dbReference type="Pfam" id="PF00089">
    <property type="entry name" value="Trypsin"/>
    <property type="match status" value="1"/>
</dbReference>
<dbReference type="GO" id="GO:0004252">
    <property type="term" value="F:serine-type endopeptidase activity"/>
    <property type="evidence" value="ECO:0007669"/>
    <property type="project" value="InterPro"/>
</dbReference>
<name>A0A815CNQ4_ADIRI</name>
<dbReference type="InterPro" id="IPR000811">
    <property type="entry name" value="Glyco_trans_35"/>
</dbReference>
<keyword evidence="6" id="KW-0321">Glycogen metabolism</keyword>
<dbReference type="InterPro" id="IPR011833">
    <property type="entry name" value="Glycg_phsphrylas"/>
</dbReference>
<dbReference type="CDD" id="cd04300">
    <property type="entry name" value="GT35_Glycogen_Phosphorylase"/>
    <property type="match status" value="1"/>
</dbReference>
<dbReference type="InterPro" id="IPR001881">
    <property type="entry name" value="EGF-like_Ca-bd_dom"/>
</dbReference>
<evidence type="ECO:0000256" key="4">
    <source>
        <dbReference type="ARBA" id="ARBA00022525"/>
    </source>
</evidence>
<dbReference type="Pfam" id="PF00343">
    <property type="entry name" value="Phosphorylase"/>
    <property type="match status" value="2"/>
</dbReference>
<gene>
    <name evidence="23" type="ORF">XAT740_LOCUS27906</name>
</gene>
<dbReference type="InterPro" id="IPR000742">
    <property type="entry name" value="EGF"/>
</dbReference>
<comment type="subunit">
    <text evidence="16">Homodimer; enzymatically active. Interacts with PPP1R3B; recruits the phosphatase PP1 which dephosphorylates and inactivates PYGL/glycogen phosphorylase.</text>
</comment>
<evidence type="ECO:0000313" key="24">
    <source>
        <dbReference type="Proteomes" id="UP000663828"/>
    </source>
</evidence>
<dbReference type="GO" id="GO:0008184">
    <property type="term" value="F:glycogen phosphorylase activity"/>
    <property type="evidence" value="ECO:0007669"/>
    <property type="project" value="InterPro"/>
</dbReference>
<evidence type="ECO:0000256" key="13">
    <source>
        <dbReference type="ARBA" id="ARBA00023277"/>
    </source>
</evidence>
<dbReference type="GO" id="GO:0005509">
    <property type="term" value="F:calcium ion binding"/>
    <property type="evidence" value="ECO:0007669"/>
    <property type="project" value="InterPro"/>
</dbReference>
<comment type="caution">
    <text evidence="23">The sequence shown here is derived from an EMBL/GenBank/DDBJ whole genome shotgun (WGS) entry which is preliminary data.</text>
</comment>
<dbReference type="GO" id="GO:0006508">
    <property type="term" value="P:proteolysis"/>
    <property type="evidence" value="ECO:0007669"/>
    <property type="project" value="InterPro"/>
</dbReference>
<dbReference type="InterPro" id="IPR035090">
    <property type="entry name" value="Pyridoxal_P_attach_site"/>
</dbReference>
<evidence type="ECO:0000256" key="14">
    <source>
        <dbReference type="ARBA" id="ARBA00036074"/>
    </source>
</evidence>
<dbReference type="PROSITE" id="PS00102">
    <property type="entry name" value="PHOSPHORYLASE"/>
    <property type="match status" value="1"/>
</dbReference>
<evidence type="ECO:0000256" key="20">
    <source>
        <dbReference type="SAM" id="Phobius"/>
    </source>
</evidence>
<evidence type="ECO:0000256" key="17">
    <source>
        <dbReference type="PROSITE-ProRule" id="PRU00076"/>
    </source>
</evidence>
<evidence type="ECO:0000256" key="16">
    <source>
        <dbReference type="ARBA" id="ARBA00046783"/>
    </source>
</evidence>
<reference evidence="23" key="1">
    <citation type="submission" date="2021-02" db="EMBL/GenBank/DDBJ databases">
        <authorList>
            <person name="Nowell W R."/>
        </authorList>
    </citation>
    <scope>NUCLEOTIDE SEQUENCE</scope>
</reference>
<dbReference type="Gene3D" id="2.10.25.10">
    <property type="entry name" value="Laminin"/>
    <property type="match status" value="4"/>
</dbReference>
<comment type="similarity">
    <text evidence="3 18">Belongs to the glycogen phosphorylase family.</text>
</comment>
<dbReference type="InterPro" id="IPR018114">
    <property type="entry name" value="TRYPSIN_HIS"/>
</dbReference>
<comment type="function">
    <text evidence="15 18">Allosteric enzyme that catalyzes the rate-limiting step in glycogen catabolism, the phosphorolytic cleavage of glycogen to produce glucose-1-phosphate, and plays a central role in maintaining cellular and organismal glucose homeostasis.</text>
</comment>
<evidence type="ECO:0000256" key="3">
    <source>
        <dbReference type="ARBA" id="ARBA00006047"/>
    </source>
</evidence>
<dbReference type="PROSITE" id="PS50240">
    <property type="entry name" value="TRYPSIN_DOM"/>
    <property type="match status" value="1"/>
</dbReference>
<evidence type="ECO:0000256" key="10">
    <source>
        <dbReference type="ARBA" id="ARBA00022737"/>
    </source>
</evidence>
<dbReference type="CDD" id="cd00054">
    <property type="entry name" value="EGF_CA"/>
    <property type="match status" value="3"/>
</dbReference>
<dbReference type="FunFam" id="2.10.25.10:FF:000038">
    <property type="entry name" value="Fibrillin 2"/>
    <property type="match status" value="2"/>
</dbReference>
<dbReference type="PROSITE" id="PS00134">
    <property type="entry name" value="TRYPSIN_HIS"/>
    <property type="match status" value="1"/>
</dbReference>
<feature type="transmembrane region" description="Helical" evidence="20">
    <location>
        <begin position="117"/>
        <end position="143"/>
    </location>
</feature>
<keyword evidence="5 17" id="KW-0245">EGF-like domain</keyword>
<keyword evidence="20" id="KW-0472">Membrane</keyword>
<dbReference type="FunFam" id="3.40.50.2000:FF:000005">
    <property type="entry name" value="Alpha-1,4 glucan phosphorylase"/>
    <property type="match status" value="1"/>
</dbReference>
<evidence type="ECO:0000256" key="2">
    <source>
        <dbReference type="ARBA" id="ARBA00004613"/>
    </source>
</evidence>
<proteinExistence type="inferred from homology"/>
<dbReference type="PROSITE" id="PS50026">
    <property type="entry name" value="EGF_3"/>
    <property type="match status" value="3"/>
</dbReference>
<accession>A0A815CNQ4</accession>
<keyword evidence="20" id="KW-1133">Transmembrane helix</keyword>
<feature type="domain" description="EGF-like" evidence="21">
    <location>
        <begin position="304"/>
        <end position="345"/>
    </location>
</feature>
<feature type="domain" description="EGF-like" evidence="21">
    <location>
        <begin position="262"/>
        <end position="298"/>
    </location>
</feature>
<keyword evidence="11 18" id="KW-0663">Pyridoxal phosphate</keyword>
<dbReference type="Pfam" id="PF07645">
    <property type="entry name" value="EGF_CA"/>
    <property type="match status" value="3"/>
</dbReference>
<comment type="caution">
    <text evidence="17">Lacks conserved residue(s) required for the propagation of feature annotation.</text>
</comment>
<keyword evidence="24" id="KW-1185">Reference proteome</keyword>
<dbReference type="SMART" id="SM00020">
    <property type="entry name" value="Tryp_SPc"/>
    <property type="match status" value="1"/>
</dbReference>
<dbReference type="InterPro" id="IPR009003">
    <property type="entry name" value="Peptidase_S1_PA"/>
</dbReference>
<evidence type="ECO:0000256" key="12">
    <source>
        <dbReference type="ARBA" id="ARBA00023157"/>
    </source>
</evidence>
<dbReference type="InterPro" id="IPR043504">
    <property type="entry name" value="Peptidase_S1_PA_chymotrypsin"/>
</dbReference>
<keyword evidence="20" id="KW-0812">Transmembrane</keyword>
<dbReference type="SUPFAM" id="SSF53756">
    <property type="entry name" value="UDP-Glycosyltransferase/glycogen phosphorylase"/>
    <property type="match status" value="1"/>
</dbReference>
<protein>
    <recommendedName>
        <fullName evidence="18">Alpha-1,4 glucan phosphorylase</fullName>
        <ecNumber evidence="18">2.4.1.1</ecNumber>
    </recommendedName>
</protein>
<dbReference type="Proteomes" id="UP000663828">
    <property type="component" value="Unassembled WGS sequence"/>
</dbReference>
<dbReference type="NCBIfam" id="TIGR02093">
    <property type="entry name" value="P_ylase"/>
    <property type="match status" value="1"/>
</dbReference>
<dbReference type="PROSITE" id="PS01187">
    <property type="entry name" value="EGF_CA"/>
    <property type="match status" value="2"/>
</dbReference>
<evidence type="ECO:0000256" key="8">
    <source>
        <dbReference type="ARBA" id="ARBA00022679"/>
    </source>
</evidence>
<keyword evidence="10" id="KW-0677">Repeat</keyword>
<comment type="subcellular location">
    <subcellularLocation>
        <location evidence="2">Secreted</location>
    </subcellularLocation>
</comment>
<evidence type="ECO:0000256" key="11">
    <source>
        <dbReference type="ARBA" id="ARBA00022898"/>
    </source>
</evidence>